<dbReference type="InterPro" id="IPR000760">
    <property type="entry name" value="Inositol_monophosphatase-like"/>
</dbReference>
<comment type="similarity">
    <text evidence="1">Belongs to the inositol monophosphatase superfamily.</text>
</comment>
<dbReference type="EMBL" id="JBEAAL010000017">
    <property type="protein sequence ID" value="MEQ1407362.1"/>
    <property type="molecule type" value="Genomic_DNA"/>
</dbReference>
<dbReference type="PANTHER" id="PTHR20854">
    <property type="entry name" value="INOSITOL MONOPHOSPHATASE"/>
    <property type="match status" value="1"/>
</dbReference>
<reference evidence="4 5" key="1">
    <citation type="submission" date="2024-05" db="EMBL/GenBank/DDBJ databases">
        <title>Neorhizobium sp. Rsf11, a plant growth promoting and heavy metal resistant PAH-degrader.</title>
        <authorList>
            <person name="Golubev S.N."/>
            <person name="Muratova A.Y."/>
            <person name="Markelova M.I."/>
        </authorList>
    </citation>
    <scope>NUCLEOTIDE SEQUENCE [LARGE SCALE GENOMIC DNA]</scope>
    <source>
        <strain evidence="4 5">Rsf11</strain>
    </source>
</reference>
<evidence type="ECO:0000313" key="5">
    <source>
        <dbReference type="Proteomes" id="UP001496627"/>
    </source>
</evidence>
<evidence type="ECO:0000313" key="4">
    <source>
        <dbReference type="EMBL" id="MEQ1407362.1"/>
    </source>
</evidence>
<gene>
    <name evidence="4" type="ORF">ABK249_20750</name>
</gene>
<dbReference type="Gene3D" id="3.40.190.80">
    <property type="match status" value="1"/>
</dbReference>
<keyword evidence="2" id="KW-0479">Metal-binding</keyword>
<name>A0ABV0M668_9HYPH</name>
<dbReference type="SUPFAM" id="SSF56655">
    <property type="entry name" value="Carbohydrate phosphatase"/>
    <property type="match status" value="1"/>
</dbReference>
<dbReference type="RefSeq" id="WP_348863807.1">
    <property type="nucleotide sequence ID" value="NZ_JBEAAL010000017.1"/>
</dbReference>
<dbReference type="InterPro" id="IPR020550">
    <property type="entry name" value="Inositol_monophosphatase_CS"/>
</dbReference>
<accession>A0ABV0M668</accession>
<keyword evidence="5" id="KW-1185">Reference proteome</keyword>
<comment type="caution">
    <text evidence="4">The sequence shown here is derived from an EMBL/GenBank/DDBJ whole genome shotgun (WGS) entry which is preliminary data.</text>
</comment>
<dbReference type="PRINTS" id="PR00377">
    <property type="entry name" value="IMPHPHTASES"/>
</dbReference>
<dbReference type="Gene3D" id="3.30.540.10">
    <property type="entry name" value="Fructose-1,6-Bisphosphatase, subunit A, domain 1"/>
    <property type="match status" value="1"/>
</dbReference>
<evidence type="ECO:0000256" key="3">
    <source>
        <dbReference type="ARBA" id="ARBA00022842"/>
    </source>
</evidence>
<dbReference type="Pfam" id="PF00459">
    <property type="entry name" value="Inositol_P"/>
    <property type="match status" value="1"/>
</dbReference>
<proteinExistence type="inferred from homology"/>
<evidence type="ECO:0000256" key="1">
    <source>
        <dbReference type="ARBA" id="ARBA00009759"/>
    </source>
</evidence>
<organism evidence="4 5">
    <name type="scientific">Neorhizobium phenanthreniclasticum</name>
    <dbReference type="NCBI Taxonomy" id="3157917"/>
    <lineage>
        <taxon>Bacteria</taxon>
        <taxon>Pseudomonadati</taxon>
        <taxon>Pseudomonadota</taxon>
        <taxon>Alphaproteobacteria</taxon>
        <taxon>Hyphomicrobiales</taxon>
        <taxon>Rhizobiaceae</taxon>
        <taxon>Rhizobium/Agrobacterium group</taxon>
        <taxon>Neorhizobium</taxon>
    </lineage>
</organism>
<dbReference type="PROSITE" id="PS00630">
    <property type="entry name" value="IMP_2"/>
    <property type="match status" value="1"/>
</dbReference>
<keyword evidence="3" id="KW-0460">Magnesium</keyword>
<evidence type="ECO:0000256" key="2">
    <source>
        <dbReference type="ARBA" id="ARBA00022723"/>
    </source>
</evidence>
<dbReference type="Proteomes" id="UP001496627">
    <property type="component" value="Unassembled WGS sequence"/>
</dbReference>
<dbReference type="CDD" id="cd01637">
    <property type="entry name" value="IMPase_like"/>
    <property type="match status" value="1"/>
</dbReference>
<protein>
    <submittedName>
        <fullName evidence="4">Inositol monophosphatase</fullName>
    </submittedName>
</protein>
<sequence>MMSELGTLGTVLRRAGDLVDSARFSDVTEKSELDYVTDVDLRLDAFLTEQLALLTPGIPVFSEERAMQRPTGAFWIIDPIDGTHNMMAGVPHYAVCAAFFDANEAQMAAVLDVAGQDLYLAKKGKGATLNGSPLRLTNKPSTLAAISSGALDALNERSDIYASLRTMAKIRNLGSQSLHLCYVAGGRLGFAISQEARFWDDAAARLIAEEAGACYHSFAASENGDLLELAFSKAPLRSLCAHPDIFESIDRLMTPLWWPDFGRA</sequence>
<dbReference type="PANTHER" id="PTHR20854:SF4">
    <property type="entry name" value="INOSITOL-1-MONOPHOSPHATASE-RELATED"/>
    <property type="match status" value="1"/>
</dbReference>